<feature type="transmembrane region" description="Helical" evidence="12">
    <location>
        <begin position="261"/>
        <end position="284"/>
    </location>
</feature>
<feature type="domain" description="Ion transport" evidence="13">
    <location>
        <begin position="172"/>
        <end position="406"/>
    </location>
</feature>
<keyword evidence="8 12" id="KW-1133">Transmembrane helix</keyword>
<dbReference type="Gene3D" id="3.30.710.10">
    <property type="entry name" value="Potassium Channel Kv1.1, Chain A"/>
    <property type="match status" value="1"/>
</dbReference>
<keyword evidence="5" id="KW-0631">Potassium channel</keyword>
<keyword evidence="2" id="KW-0813">Transport</keyword>
<evidence type="ECO:0000256" key="4">
    <source>
        <dbReference type="ARBA" id="ARBA00022692"/>
    </source>
</evidence>
<name>A0ABM4BDN3_HYDVU</name>
<evidence type="ECO:0000256" key="8">
    <source>
        <dbReference type="ARBA" id="ARBA00022989"/>
    </source>
</evidence>
<dbReference type="SUPFAM" id="SSF81324">
    <property type="entry name" value="Voltage-gated potassium channels"/>
    <property type="match status" value="1"/>
</dbReference>
<feature type="transmembrane region" description="Helical" evidence="12">
    <location>
        <begin position="316"/>
        <end position="337"/>
    </location>
</feature>
<dbReference type="InterPro" id="IPR003968">
    <property type="entry name" value="K_chnl_volt-dep_Kv"/>
</dbReference>
<evidence type="ECO:0000256" key="12">
    <source>
        <dbReference type="SAM" id="Phobius"/>
    </source>
</evidence>
<feature type="transmembrane region" description="Helical" evidence="12">
    <location>
        <begin position="376"/>
        <end position="397"/>
    </location>
</feature>
<gene>
    <name evidence="16" type="primary">LOC100200553</name>
</gene>
<dbReference type="RefSeq" id="XP_065647071.1">
    <property type="nucleotide sequence ID" value="XM_065790999.1"/>
</dbReference>
<dbReference type="InterPro" id="IPR003972">
    <property type="entry name" value="K_chnl_volt-dep_Kv1"/>
</dbReference>
<evidence type="ECO:0000259" key="14">
    <source>
        <dbReference type="Pfam" id="PF02214"/>
    </source>
</evidence>
<evidence type="ECO:0000256" key="1">
    <source>
        <dbReference type="ARBA" id="ARBA00004141"/>
    </source>
</evidence>
<dbReference type="PRINTS" id="PR01491">
    <property type="entry name" value="KVCHANNEL"/>
</dbReference>
<proteinExistence type="predicted"/>
<evidence type="ECO:0000313" key="16">
    <source>
        <dbReference type="RefSeq" id="XP_065647071.1"/>
    </source>
</evidence>
<keyword evidence="10 12" id="KW-0472">Membrane</keyword>
<keyword evidence="6" id="KW-0851">Voltage-gated channel</keyword>
<keyword evidence="3" id="KW-0633">Potassium transport</keyword>
<evidence type="ECO:0000256" key="11">
    <source>
        <dbReference type="ARBA" id="ARBA00023303"/>
    </source>
</evidence>
<dbReference type="PRINTS" id="PR00169">
    <property type="entry name" value="KCHANNEL"/>
</dbReference>
<reference evidence="15" key="1">
    <citation type="submission" date="2025-05" db="UniProtKB">
        <authorList>
            <consortium name="RefSeq"/>
        </authorList>
    </citation>
    <scope>NUCLEOTIDE SEQUENCE [LARGE SCALE GENOMIC DNA]</scope>
</reference>
<evidence type="ECO:0000256" key="3">
    <source>
        <dbReference type="ARBA" id="ARBA00022538"/>
    </source>
</evidence>
<organism evidence="15 16">
    <name type="scientific">Hydra vulgaris</name>
    <name type="common">Hydra</name>
    <name type="synonym">Hydra attenuata</name>
    <dbReference type="NCBI Taxonomy" id="6087"/>
    <lineage>
        <taxon>Eukaryota</taxon>
        <taxon>Metazoa</taxon>
        <taxon>Cnidaria</taxon>
        <taxon>Hydrozoa</taxon>
        <taxon>Hydroidolina</taxon>
        <taxon>Anthoathecata</taxon>
        <taxon>Aplanulata</taxon>
        <taxon>Hydridae</taxon>
        <taxon>Hydra</taxon>
    </lineage>
</organism>
<evidence type="ECO:0000259" key="13">
    <source>
        <dbReference type="Pfam" id="PF00520"/>
    </source>
</evidence>
<dbReference type="Pfam" id="PF02214">
    <property type="entry name" value="BTB_2"/>
    <property type="match status" value="1"/>
</dbReference>
<dbReference type="PRINTS" id="PR01496">
    <property type="entry name" value="SHAKERCHANEL"/>
</dbReference>
<accession>A0ABM4BDN3</accession>
<protein>
    <submittedName>
        <fullName evidence="16">Potassium voltage-gated channel subfamily A member 1</fullName>
    </submittedName>
</protein>
<keyword evidence="4 12" id="KW-0812">Transmembrane</keyword>
<evidence type="ECO:0000256" key="6">
    <source>
        <dbReference type="ARBA" id="ARBA00022882"/>
    </source>
</evidence>
<keyword evidence="9" id="KW-0406">Ion transport</keyword>
<dbReference type="PANTHER" id="PTHR11537:SF113">
    <property type="entry name" value="POTASSIUM VOLTAGE-GATED CHANNEL PROTEIN SHAKER"/>
    <property type="match status" value="1"/>
</dbReference>
<keyword evidence="11" id="KW-0407">Ion channel</keyword>
<reference evidence="16" key="2">
    <citation type="submission" date="2025-08" db="UniProtKB">
        <authorList>
            <consortium name="RefSeq"/>
        </authorList>
    </citation>
    <scope>IDENTIFICATION</scope>
</reference>
<evidence type="ECO:0000256" key="7">
    <source>
        <dbReference type="ARBA" id="ARBA00022958"/>
    </source>
</evidence>
<feature type="transmembrane region" description="Helical" evidence="12">
    <location>
        <begin position="174"/>
        <end position="199"/>
    </location>
</feature>
<dbReference type="InterPro" id="IPR011333">
    <property type="entry name" value="SKP1/BTB/POZ_sf"/>
</dbReference>
<keyword evidence="15" id="KW-1185">Reference proteome</keyword>
<comment type="subcellular location">
    <subcellularLocation>
        <location evidence="1">Membrane</location>
        <topology evidence="1">Multi-pass membrane protein</topology>
    </subcellularLocation>
</comment>
<dbReference type="GeneID" id="100200553"/>
<dbReference type="InterPro" id="IPR005821">
    <property type="entry name" value="Ion_trans_dom"/>
</dbReference>
<evidence type="ECO:0000313" key="15">
    <source>
        <dbReference type="Proteomes" id="UP001652625"/>
    </source>
</evidence>
<keyword evidence="7" id="KW-0630">Potassium</keyword>
<evidence type="ECO:0000256" key="10">
    <source>
        <dbReference type="ARBA" id="ARBA00023136"/>
    </source>
</evidence>
<dbReference type="InterPro" id="IPR028325">
    <property type="entry name" value="VG_K_chnl"/>
</dbReference>
<evidence type="ECO:0000256" key="5">
    <source>
        <dbReference type="ARBA" id="ARBA00022826"/>
    </source>
</evidence>
<dbReference type="SUPFAM" id="SSF54695">
    <property type="entry name" value="POZ domain"/>
    <property type="match status" value="1"/>
</dbReference>
<evidence type="ECO:0000256" key="9">
    <source>
        <dbReference type="ARBA" id="ARBA00023065"/>
    </source>
</evidence>
<evidence type="ECO:0000256" key="2">
    <source>
        <dbReference type="ARBA" id="ARBA00022448"/>
    </source>
</evidence>
<dbReference type="Gene3D" id="1.20.120.350">
    <property type="entry name" value="Voltage-gated potassium channels. Chain C"/>
    <property type="match status" value="1"/>
</dbReference>
<feature type="domain" description="Potassium channel tetramerisation-type BTB" evidence="14">
    <location>
        <begin position="44"/>
        <end position="131"/>
    </location>
</feature>
<dbReference type="Proteomes" id="UP001652625">
    <property type="component" value="Chromosome 02"/>
</dbReference>
<dbReference type="Pfam" id="PF00520">
    <property type="entry name" value="Ion_trans"/>
    <property type="match status" value="1"/>
</dbReference>
<feature type="transmembrane region" description="Helical" evidence="12">
    <location>
        <begin position="220"/>
        <end position="241"/>
    </location>
</feature>
<dbReference type="Gene3D" id="1.10.287.70">
    <property type="match status" value="1"/>
</dbReference>
<dbReference type="PANTHER" id="PTHR11537">
    <property type="entry name" value="VOLTAGE-GATED POTASSIUM CHANNEL"/>
    <property type="match status" value="1"/>
</dbReference>
<sequence>MTANIQCISNKQELTDEENLTHKISNLIMNPINSAAYIHEPEIIRINVCGMFFETYEYTLMRFPNTLLGDRNRREKHYIRSRDIYFFDRNRDAFEAILFYYQSDGVLIRPQNIPMALFAKDVSFFELGEEVFFKLKEDEGYITDRKPIEPKREWQKVLWNLFEHPETSLAAKILSFWSVFVITLSICIFCIETLPAFSMHSNKTNHKVIMTNENRFREPWFTFELSCIAWFSFEYIIRLISSPCPWMFLKSILNFIDLLAILPYFITLSFDAFNTAPLSVLRVVRLVRAFRIFKLSRHSLGLRILGYTLKSSLSELGMLCFFLILGIILFSSAIFYAEHGHNDQFESIPDTFWFSLVTMTTVGYGDKVPKTFVGKLLGSLCAIVGVLMIALPVPVIVSNFEFFYKRDVINYETESCKKDHRKDCSKKKTLLENYENM</sequence>
<dbReference type="InterPro" id="IPR003131">
    <property type="entry name" value="T1-type_BTB"/>
</dbReference>
<dbReference type="InterPro" id="IPR027359">
    <property type="entry name" value="Volt_channel_dom_sf"/>
</dbReference>